<reference evidence="1 2" key="1">
    <citation type="submission" date="2018-10" db="EMBL/GenBank/DDBJ databases">
        <title>Draft Genome Sequence of Bacteroides sp. KCTC 15687.</title>
        <authorList>
            <person name="Yu S.Y."/>
            <person name="Kim J.S."/>
            <person name="Oh B.S."/>
            <person name="Park S.H."/>
            <person name="Kang S.W."/>
            <person name="Park J.E."/>
            <person name="Choi S.H."/>
            <person name="Han K.I."/>
            <person name="Lee K.C."/>
            <person name="Eom M.K."/>
            <person name="Suh M.K."/>
            <person name="Lee D.H."/>
            <person name="Yoon H."/>
            <person name="Kim B."/>
            <person name="Yang S.J."/>
            <person name="Lee J.S."/>
            <person name="Lee J.H."/>
        </authorList>
    </citation>
    <scope>NUCLEOTIDE SEQUENCE [LARGE SCALE GENOMIC DNA]</scope>
    <source>
        <strain evidence="1 2">KCTC 15687</strain>
    </source>
</reference>
<dbReference type="Proteomes" id="UP000288079">
    <property type="component" value="Unassembled WGS sequence"/>
</dbReference>
<evidence type="ECO:0000313" key="2">
    <source>
        <dbReference type="Proteomes" id="UP000288079"/>
    </source>
</evidence>
<comment type="caution">
    <text evidence="1">The sequence shown here is derived from an EMBL/GenBank/DDBJ whole genome shotgun (WGS) entry which is preliminary data.</text>
</comment>
<organism evidence="1 2">
    <name type="scientific">Bacteroides faecalis</name>
    <dbReference type="NCBI Taxonomy" id="2447885"/>
    <lineage>
        <taxon>Bacteria</taxon>
        <taxon>Pseudomonadati</taxon>
        <taxon>Bacteroidota</taxon>
        <taxon>Bacteroidia</taxon>
        <taxon>Bacteroidales</taxon>
        <taxon>Bacteroidaceae</taxon>
        <taxon>Bacteroides</taxon>
    </lineage>
</organism>
<proteinExistence type="predicted"/>
<keyword evidence="2" id="KW-1185">Reference proteome</keyword>
<dbReference type="RefSeq" id="WP_125042584.1">
    <property type="nucleotide sequence ID" value="NZ_BHWB01000020.1"/>
</dbReference>
<dbReference type="AlphaFoldDB" id="A0A401M004"/>
<gene>
    <name evidence="1" type="ORF">KGMB02408_40840</name>
</gene>
<sequence length="394" mass="44845">MTEIRHKRVQLSYTNALILQTNHDLKYNSIMFKISTLLLLKLSINKNMKTPIITFLSLILIWYIYSCSNDTYKDSSFLQKKNLVLDVRQFYLSDGFYSKKEIEEWNEKIKELGWEKQLELIMKNQDIGLGELGLVLKGYSYKGLIDKQEIEEYILNKNSLFPVYDPINSFRLLPIESIETSSAKWIEKQRNFLDSIYNTGIEAVILNWEYKTNKFSTMALVSDESGGIKYDNILSNITIKQTIELEDSVTFGKIPSIKSRTENENSINKNIIKGERILGSFFMPDASVITTGTVTGTIENGQKSISNFSEHTEIYTRPGSSYTANSRMEAKEIKRGINGYVDIIYAYYIAYEAKCTITGGINLGAFNVSITENSSGGYVKRDSGTEYVTASALN</sequence>
<dbReference type="EMBL" id="BHWB01000020">
    <property type="protein sequence ID" value="GCB37139.1"/>
    <property type="molecule type" value="Genomic_DNA"/>
</dbReference>
<evidence type="ECO:0000313" key="1">
    <source>
        <dbReference type="EMBL" id="GCB37139.1"/>
    </source>
</evidence>
<name>A0A401M004_9BACE</name>
<protein>
    <submittedName>
        <fullName evidence="1">Uncharacterized protein</fullName>
    </submittedName>
</protein>
<accession>A0A401M004</accession>